<name>A0AAE0MFT9_9PEZI</name>
<accession>A0AAE0MFT9</accession>
<comment type="caution">
    <text evidence="1">The sequence shown here is derived from an EMBL/GenBank/DDBJ whole genome shotgun (WGS) entry which is preliminary data.</text>
</comment>
<dbReference type="EMBL" id="JAUEDM010000001">
    <property type="protein sequence ID" value="KAK3330665.1"/>
    <property type="molecule type" value="Genomic_DNA"/>
</dbReference>
<organism evidence="1 2">
    <name type="scientific">Apodospora peruviana</name>
    <dbReference type="NCBI Taxonomy" id="516989"/>
    <lineage>
        <taxon>Eukaryota</taxon>
        <taxon>Fungi</taxon>
        <taxon>Dikarya</taxon>
        <taxon>Ascomycota</taxon>
        <taxon>Pezizomycotina</taxon>
        <taxon>Sordariomycetes</taxon>
        <taxon>Sordariomycetidae</taxon>
        <taxon>Sordariales</taxon>
        <taxon>Lasiosphaeriaceae</taxon>
        <taxon>Apodospora</taxon>
    </lineage>
</organism>
<evidence type="ECO:0000313" key="2">
    <source>
        <dbReference type="Proteomes" id="UP001283341"/>
    </source>
</evidence>
<reference evidence="1" key="1">
    <citation type="journal article" date="2023" name="Mol. Phylogenet. Evol.">
        <title>Genome-scale phylogeny and comparative genomics of the fungal order Sordariales.</title>
        <authorList>
            <person name="Hensen N."/>
            <person name="Bonometti L."/>
            <person name="Westerberg I."/>
            <person name="Brannstrom I.O."/>
            <person name="Guillou S."/>
            <person name="Cros-Aarteil S."/>
            <person name="Calhoun S."/>
            <person name="Haridas S."/>
            <person name="Kuo A."/>
            <person name="Mondo S."/>
            <person name="Pangilinan J."/>
            <person name="Riley R."/>
            <person name="LaButti K."/>
            <person name="Andreopoulos B."/>
            <person name="Lipzen A."/>
            <person name="Chen C."/>
            <person name="Yan M."/>
            <person name="Daum C."/>
            <person name="Ng V."/>
            <person name="Clum A."/>
            <person name="Steindorff A."/>
            <person name="Ohm R.A."/>
            <person name="Martin F."/>
            <person name="Silar P."/>
            <person name="Natvig D.O."/>
            <person name="Lalanne C."/>
            <person name="Gautier V."/>
            <person name="Ament-Velasquez S.L."/>
            <person name="Kruys A."/>
            <person name="Hutchinson M.I."/>
            <person name="Powell A.J."/>
            <person name="Barry K."/>
            <person name="Miller A.N."/>
            <person name="Grigoriev I.V."/>
            <person name="Debuchy R."/>
            <person name="Gladieux P."/>
            <person name="Hiltunen Thoren M."/>
            <person name="Johannesson H."/>
        </authorList>
    </citation>
    <scope>NUCLEOTIDE SEQUENCE</scope>
    <source>
        <strain evidence="1">CBS 118394</strain>
    </source>
</reference>
<proteinExistence type="predicted"/>
<keyword evidence="2" id="KW-1185">Reference proteome</keyword>
<dbReference type="AlphaFoldDB" id="A0AAE0MFT9"/>
<protein>
    <submittedName>
        <fullName evidence="1">Uncharacterized protein</fullName>
    </submittedName>
</protein>
<sequence>MTALETHSFVAQSSSLVPPYVLQYGSDTSPRTSSTAIQKFNVGWSLSRGVQQVALTIGKRYAIREKEQPLLEAVFTAWLTLFLVVNLSSDAWHRAACPKVPGACGVFLNEGPLWEHQAEERNGGQAPYQFLACQLAGRNTMVTGRHLEVDDKGYLRNAMNFALPGADDRDYSGLEDILLMAKHLDFLEKLFDYHSIRAAHDEVDDAQHRRDPSSANPFARLFHLVVKLLGKFEDNPRGKIPKPRVDFLKEFLEECRWEPDTEFIGDAFHNFWANIDSWLLRATTFTPKYGKQDGPDDHHCRQCFFDHQTIAKSWTDWAKNSVVAETLGLQYISLAQCKGLYRVLNGWSYDQVFELPLVCPEGCSTEQMGRRRNFISVTGGRICLTFDYEPHHADVDLPERFNFSSFCVGKQKVWARLITVVRHFKDVKNMNKGERYHVTYTRKRFAGSNDEFWVCFDRTRKAPQHRSPFDDCREGQHNVLALYECMPRAEEYLEKNPHEDPGEKA</sequence>
<evidence type="ECO:0000313" key="1">
    <source>
        <dbReference type="EMBL" id="KAK3330665.1"/>
    </source>
</evidence>
<dbReference type="Proteomes" id="UP001283341">
    <property type="component" value="Unassembled WGS sequence"/>
</dbReference>
<reference evidence="1" key="2">
    <citation type="submission" date="2023-06" db="EMBL/GenBank/DDBJ databases">
        <authorList>
            <consortium name="Lawrence Berkeley National Laboratory"/>
            <person name="Haridas S."/>
            <person name="Hensen N."/>
            <person name="Bonometti L."/>
            <person name="Westerberg I."/>
            <person name="Brannstrom I.O."/>
            <person name="Guillou S."/>
            <person name="Cros-Aarteil S."/>
            <person name="Calhoun S."/>
            <person name="Kuo A."/>
            <person name="Mondo S."/>
            <person name="Pangilinan J."/>
            <person name="Riley R."/>
            <person name="Labutti K."/>
            <person name="Andreopoulos B."/>
            <person name="Lipzen A."/>
            <person name="Chen C."/>
            <person name="Yanf M."/>
            <person name="Daum C."/>
            <person name="Ng V."/>
            <person name="Clum A."/>
            <person name="Steindorff A."/>
            <person name="Ohm R."/>
            <person name="Martin F."/>
            <person name="Silar P."/>
            <person name="Natvig D."/>
            <person name="Lalanne C."/>
            <person name="Gautier V."/>
            <person name="Ament-Velasquez S.L."/>
            <person name="Kruys A."/>
            <person name="Hutchinson M.I."/>
            <person name="Powell A.J."/>
            <person name="Barry K."/>
            <person name="Miller A.N."/>
            <person name="Grigoriev I.V."/>
            <person name="Debuchy R."/>
            <person name="Gladieux P."/>
            <person name="Thoren M.H."/>
            <person name="Johannesson H."/>
        </authorList>
    </citation>
    <scope>NUCLEOTIDE SEQUENCE</scope>
    <source>
        <strain evidence="1">CBS 118394</strain>
    </source>
</reference>
<gene>
    <name evidence="1" type="ORF">B0H66DRAFT_528011</name>
</gene>